<dbReference type="AlphaFoldDB" id="A0A8I3AGN8"/>
<dbReference type="SUPFAM" id="SSF50729">
    <property type="entry name" value="PH domain-like"/>
    <property type="match status" value="1"/>
</dbReference>
<feature type="compositionally biased region" description="Basic and acidic residues" evidence="1">
    <location>
        <begin position="115"/>
        <end position="125"/>
    </location>
</feature>
<dbReference type="InterPro" id="IPR011993">
    <property type="entry name" value="PH-like_dom_sf"/>
</dbReference>
<feature type="domain" description="RanBD1" evidence="2">
    <location>
        <begin position="256"/>
        <end position="399"/>
    </location>
</feature>
<proteinExistence type="predicted"/>
<keyword evidence="4" id="KW-1185">Reference proteome</keyword>
<feature type="region of interest" description="Disordered" evidence="1">
    <location>
        <begin position="312"/>
        <end position="331"/>
    </location>
</feature>
<evidence type="ECO:0000259" key="2">
    <source>
        <dbReference type="PROSITE" id="PS50196"/>
    </source>
</evidence>
<organism evidence="3 4">
    <name type="scientific">Boletus reticuloceps</name>
    <dbReference type="NCBI Taxonomy" id="495285"/>
    <lineage>
        <taxon>Eukaryota</taxon>
        <taxon>Fungi</taxon>
        <taxon>Dikarya</taxon>
        <taxon>Basidiomycota</taxon>
        <taxon>Agaricomycotina</taxon>
        <taxon>Agaricomycetes</taxon>
        <taxon>Agaricomycetidae</taxon>
        <taxon>Boletales</taxon>
        <taxon>Boletineae</taxon>
        <taxon>Boletaceae</taxon>
        <taxon>Boletoideae</taxon>
        <taxon>Boletus</taxon>
    </lineage>
</organism>
<evidence type="ECO:0000256" key="1">
    <source>
        <dbReference type="SAM" id="MobiDB-lite"/>
    </source>
</evidence>
<protein>
    <recommendedName>
        <fullName evidence="2">RanBD1 domain-containing protein</fullName>
    </recommendedName>
</protein>
<feature type="compositionally biased region" description="Basic and acidic residues" evidence="1">
    <location>
        <begin position="317"/>
        <end position="331"/>
    </location>
</feature>
<dbReference type="Proteomes" id="UP000683000">
    <property type="component" value="Unassembled WGS sequence"/>
</dbReference>
<comment type="caution">
    <text evidence="3">The sequence shown here is derived from an EMBL/GenBank/DDBJ whole genome shotgun (WGS) entry which is preliminary data.</text>
</comment>
<dbReference type="Gene3D" id="2.30.29.30">
    <property type="entry name" value="Pleckstrin-homology domain (PH domain)/Phosphotyrosine-binding domain (PTB)"/>
    <property type="match status" value="1"/>
</dbReference>
<feature type="region of interest" description="Disordered" evidence="1">
    <location>
        <begin position="115"/>
        <end position="145"/>
    </location>
</feature>
<evidence type="ECO:0000313" key="4">
    <source>
        <dbReference type="Proteomes" id="UP000683000"/>
    </source>
</evidence>
<sequence length="432" mass="46718">MLPMSEFHFAFCGIATVAATLGYACARRAVLSLASPDEPSKADVEAGPSEERSLKRKLDDSDEHDADTEEQSRPIKRNRTPPIDQHDSDDDEWEVIVAPPPYDCHTIEQNLTPVRERTPSVHHETAPQPEQKGAEAGLYATPQPPQVNLSPNESETLPASSIAPSTPPAPAKFASANAFSAFSGSSSPFASYSSTSGASPFAISGQIVRTAPAWRRDNENELDVFGRASPANALAPSTNDAAAPATTQSPILSQSKSTPAVPRETKSFTYLSGEEDETIQAELKGVKLFVKRGRKEFTDGMYGHIKILAQKSALQKTDNEDSPRAEPKTDPRTRLLFRRDPLGQVSMNVGLHPTVRCHFDTAENILRVILMEQVTTDRKDSREDVVVYALKPGRAQKADFQSFANSLCDHNGLQSRAVTSPTTPASGAAAAL</sequence>
<dbReference type="PROSITE" id="PS50196">
    <property type="entry name" value="RANBD1"/>
    <property type="match status" value="1"/>
</dbReference>
<feature type="compositionally biased region" description="Acidic residues" evidence="1">
    <location>
        <begin position="60"/>
        <end position="69"/>
    </location>
</feature>
<dbReference type="InterPro" id="IPR000156">
    <property type="entry name" value="Ran_bind_dom"/>
</dbReference>
<name>A0A8I3AGN8_9AGAM</name>
<dbReference type="OrthoDB" id="2357150at2759"/>
<reference evidence="3" key="1">
    <citation type="submission" date="2021-03" db="EMBL/GenBank/DDBJ databases">
        <title>Evolutionary innovations through gain and loss of genes in the ectomycorrhizal Boletales.</title>
        <authorList>
            <person name="Wu G."/>
            <person name="Miyauchi S."/>
            <person name="Morin E."/>
            <person name="Yang Z.-L."/>
            <person name="Xu J."/>
            <person name="Martin F.M."/>
        </authorList>
    </citation>
    <scope>NUCLEOTIDE SEQUENCE</scope>
    <source>
        <strain evidence="3">BR01</strain>
    </source>
</reference>
<feature type="region of interest" description="Disordered" evidence="1">
    <location>
        <begin position="34"/>
        <end position="92"/>
    </location>
</feature>
<feature type="region of interest" description="Disordered" evidence="1">
    <location>
        <begin position="230"/>
        <end position="259"/>
    </location>
</feature>
<gene>
    <name evidence="3" type="ORF">JVT61DRAFT_360</name>
</gene>
<feature type="compositionally biased region" description="Basic and acidic residues" evidence="1">
    <location>
        <begin position="38"/>
        <end position="59"/>
    </location>
</feature>
<evidence type="ECO:0000313" key="3">
    <source>
        <dbReference type="EMBL" id="KAG6381755.1"/>
    </source>
</evidence>
<feature type="compositionally biased region" description="Polar residues" evidence="1">
    <location>
        <begin position="235"/>
        <end position="258"/>
    </location>
</feature>
<dbReference type="EMBL" id="JAGFBS010000001">
    <property type="protein sequence ID" value="KAG6381755.1"/>
    <property type="molecule type" value="Genomic_DNA"/>
</dbReference>
<accession>A0A8I3AGN8</accession>